<dbReference type="Proteomes" id="UP001218412">
    <property type="component" value="Chromosome"/>
</dbReference>
<keyword evidence="2 4" id="KW-0067">ATP-binding</keyword>
<feature type="domain" description="RapZ C-terminal" evidence="7">
    <location>
        <begin position="182"/>
        <end position="301"/>
    </location>
</feature>
<accession>A0ABY7SU43</accession>
<proteinExistence type="inferred from homology"/>
<gene>
    <name evidence="8" type="primary">rapZ</name>
    <name evidence="8" type="ORF">JHW45_15375</name>
</gene>
<name>A0ABY7SU43_9RHOB</name>
<reference evidence="8 9" key="1">
    <citation type="submission" date="2021-01" db="EMBL/GenBank/DDBJ databases">
        <title>Biogeographic distribution of Paracoccus.</title>
        <authorList>
            <person name="Hollensteiner J."/>
            <person name="Leineberger J."/>
            <person name="Brinkhoff T."/>
            <person name="Daniel R."/>
        </authorList>
    </citation>
    <scope>NUCLEOTIDE SEQUENCE [LARGE SCALE GENOMIC DNA]</scope>
    <source>
        <strain evidence="8 9">LMG25392</strain>
    </source>
</reference>
<dbReference type="Pfam" id="PF03668">
    <property type="entry name" value="RapZ-like_N"/>
    <property type="match status" value="1"/>
</dbReference>
<dbReference type="EMBL" id="CP067134">
    <property type="protein sequence ID" value="WCR10421.1"/>
    <property type="molecule type" value="Genomic_DNA"/>
</dbReference>
<dbReference type="SUPFAM" id="SSF52540">
    <property type="entry name" value="P-loop containing nucleoside triphosphate hydrolases"/>
    <property type="match status" value="1"/>
</dbReference>
<evidence type="ECO:0000259" key="6">
    <source>
        <dbReference type="Pfam" id="PF03668"/>
    </source>
</evidence>
<feature type="binding site" evidence="4">
    <location>
        <begin position="29"/>
        <end position="36"/>
    </location>
    <ligand>
        <name>ATP</name>
        <dbReference type="ChEBI" id="CHEBI:30616"/>
    </ligand>
</feature>
<sequence>MTARTDASATPDGPSPRRDRPQRLVLVTGPSGAGRSTAINVLEDLGFEAIDNLPLSLIPRLLDGPSRPTPLALGLDVRNRDFSASNVIELIDRLTRSPDYAPEVLFLDCATEVLVRRYNETRRRHPLAPKGSPLSGVTNELDLLGPIRARADVLVDTTDLSPHDLKAELTRWFDIRSDQRLSVSLHSFSYKRGVPRGIDLMFDCRCLTNPHWEAGLRDLDGQDAAVQEFVAADPRFDEFFGRIRDLILFLLPAHLEEGKSHLSVGFGCTGGQHRSVTLAEKMAVALADAGWPVSIRHRELERRMPMPLSFGGKAQGETLDNPAGSPQRGVGRTGEFGEAR</sequence>
<dbReference type="Pfam" id="PF22740">
    <property type="entry name" value="PapZ_C"/>
    <property type="match status" value="1"/>
</dbReference>
<keyword evidence="1 4" id="KW-0547">Nucleotide-binding</keyword>
<feature type="binding site" evidence="4">
    <location>
        <begin position="76"/>
        <end position="79"/>
    </location>
    <ligand>
        <name>GTP</name>
        <dbReference type="ChEBI" id="CHEBI:37565"/>
    </ligand>
</feature>
<evidence type="ECO:0000256" key="4">
    <source>
        <dbReference type="HAMAP-Rule" id="MF_00636"/>
    </source>
</evidence>
<evidence type="ECO:0000259" key="7">
    <source>
        <dbReference type="Pfam" id="PF22740"/>
    </source>
</evidence>
<evidence type="ECO:0000256" key="2">
    <source>
        <dbReference type="ARBA" id="ARBA00022840"/>
    </source>
</evidence>
<evidence type="ECO:0000256" key="1">
    <source>
        <dbReference type="ARBA" id="ARBA00022741"/>
    </source>
</evidence>
<evidence type="ECO:0000256" key="5">
    <source>
        <dbReference type="SAM" id="MobiDB-lite"/>
    </source>
</evidence>
<dbReference type="HAMAP" id="MF_00636">
    <property type="entry name" value="RapZ_like"/>
    <property type="match status" value="1"/>
</dbReference>
<dbReference type="PIRSF" id="PIRSF005052">
    <property type="entry name" value="P-loopkin"/>
    <property type="match status" value="1"/>
</dbReference>
<evidence type="ECO:0000313" key="8">
    <source>
        <dbReference type="EMBL" id="WCR10421.1"/>
    </source>
</evidence>
<evidence type="ECO:0000256" key="3">
    <source>
        <dbReference type="ARBA" id="ARBA00023134"/>
    </source>
</evidence>
<dbReference type="PANTHER" id="PTHR30448:SF0">
    <property type="entry name" value="RNASE ADAPTER PROTEIN RAPZ"/>
    <property type="match status" value="1"/>
</dbReference>
<keyword evidence="9" id="KW-1185">Reference proteome</keyword>
<dbReference type="InterPro" id="IPR053930">
    <property type="entry name" value="RapZ-like_N"/>
</dbReference>
<dbReference type="NCBIfam" id="NF003828">
    <property type="entry name" value="PRK05416.1"/>
    <property type="match status" value="1"/>
</dbReference>
<protein>
    <submittedName>
        <fullName evidence="8">RNase adapter RapZ</fullName>
    </submittedName>
</protein>
<keyword evidence="3 4" id="KW-0342">GTP-binding</keyword>
<dbReference type="PANTHER" id="PTHR30448">
    <property type="entry name" value="RNASE ADAPTER PROTEIN RAPZ"/>
    <property type="match status" value="1"/>
</dbReference>
<feature type="region of interest" description="Disordered" evidence="5">
    <location>
        <begin position="307"/>
        <end position="340"/>
    </location>
</feature>
<dbReference type="InterPro" id="IPR005337">
    <property type="entry name" value="RapZ-like"/>
</dbReference>
<feature type="domain" description="RapZ-like N-terminal" evidence="6">
    <location>
        <begin position="24"/>
        <end position="173"/>
    </location>
</feature>
<dbReference type="InterPro" id="IPR027417">
    <property type="entry name" value="P-loop_NTPase"/>
</dbReference>
<evidence type="ECO:0000313" key="9">
    <source>
        <dbReference type="Proteomes" id="UP001218412"/>
    </source>
</evidence>
<feature type="region of interest" description="Disordered" evidence="5">
    <location>
        <begin position="1"/>
        <end position="21"/>
    </location>
</feature>
<organism evidence="8 9">
    <name type="scientific">Paracoccus stylophorae</name>
    <dbReference type="NCBI Taxonomy" id="659350"/>
    <lineage>
        <taxon>Bacteria</taxon>
        <taxon>Pseudomonadati</taxon>
        <taxon>Pseudomonadota</taxon>
        <taxon>Alphaproteobacteria</taxon>
        <taxon>Rhodobacterales</taxon>
        <taxon>Paracoccaceae</taxon>
        <taxon>Paracoccus</taxon>
    </lineage>
</organism>
<dbReference type="InterPro" id="IPR053931">
    <property type="entry name" value="RapZ_C"/>
</dbReference>
<dbReference type="RefSeq" id="WP_272858476.1">
    <property type="nucleotide sequence ID" value="NZ_CP067134.1"/>
</dbReference>